<dbReference type="GO" id="GO:0003677">
    <property type="term" value="F:DNA binding"/>
    <property type="evidence" value="ECO:0007669"/>
    <property type="project" value="InterPro"/>
</dbReference>
<dbReference type="Pfam" id="PF13411">
    <property type="entry name" value="MerR_1"/>
    <property type="match status" value="1"/>
</dbReference>
<dbReference type="SUPFAM" id="SSF52242">
    <property type="entry name" value="Cobalamin (vitamin B12)-binding domain"/>
    <property type="match status" value="1"/>
</dbReference>
<dbReference type="InterPro" id="IPR036724">
    <property type="entry name" value="Cobalamin-bd_sf"/>
</dbReference>
<dbReference type="GO" id="GO:0006355">
    <property type="term" value="P:regulation of DNA-templated transcription"/>
    <property type="evidence" value="ECO:0007669"/>
    <property type="project" value="InterPro"/>
</dbReference>
<dbReference type="PROSITE" id="PS50937">
    <property type="entry name" value="HTH_MERR_2"/>
    <property type="match status" value="1"/>
</dbReference>
<dbReference type="InterPro" id="IPR000551">
    <property type="entry name" value="MerR-type_HTH_dom"/>
</dbReference>
<dbReference type="InterPro" id="IPR036594">
    <property type="entry name" value="Meth_synthase_dom"/>
</dbReference>
<evidence type="ECO:0000259" key="2">
    <source>
        <dbReference type="PROSITE" id="PS51332"/>
    </source>
</evidence>
<gene>
    <name evidence="3" type="ORF">GTP45_21455</name>
</gene>
<dbReference type="AlphaFoldDB" id="A0A7X4GTG5"/>
<dbReference type="CDD" id="cd01104">
    <property type="entry name" value="HTH_MlrA-CarA"/>
    <property type="match status" value="1"/>
</dbReference>
<keyword evidence="4" id="KW-1185">Reference proteome</keyword>
<reference evidence="3 4" key="1">
    <citation type="submission" date="2019-12" db="EMBL/GenBank/DDBJ databases">
        <title>Novel species isolated from a subtropical stream in China.</title>
        <authorList>
            <person name="Lu H."/>
        </authorList>
    </citation>
    <scope>NUCLEOTIDE SEQUENCE [LARGE SCALE GENOMIC DNA]</scope>
    <source>
        <strain evidence="3 4">FT55W</strain>
    </source>
</reference>
<name>A0A7X4GTG5_9BURK</name>
<proteinExistence type="predicted"/>
<evidence type="ECO:0000313" key="4">
    <source>
        <dbReference type="Proteomes" id="UP000450012"/>
    </source>
</evidence>
<dbReference type="InterPro" id="IPR009061">
    <property type="entry name" value="DNA-bd_dom_put_sf"/>
</dbReference>
<dbReference type="CDD" id="cd02065">
    <property type="entry name" value="B12-binding_like"/>
    <property type="match status" value="1"/>
</dbReference>
<dbReference type="GO" id="GO:0031419">
    <property type="term" value="F:cobalamin binding"/>
    <property type="evidence" value="ECO:0007669"/>
    <property type="project" value="InterPro"/>
</dbReference>
<organism evidence="3 4">
    <name type="scientific">Duganella rivi</name>
    <dbReference type="NCBI Taxonomy" id="2666083"/>
    <lineage>
        <taxon>Bacteria</taxon>
        <taxon>Pseudomonadati</taxon>
        <taxon>Pseudomonadota</taxon>
        <taxon>Betaproteobacteria</taxon>
        <taxon>Burkholderiales</taxon>
        <taxon>Oxalobacteraceae</taxon>
        <taxon>Telluria group</taxon>
        <taxon>Duganella</taxon>
    </lineage>
</organism>
<dbReference type="Gene3D" id="3.40.50.280">
    <property type="entry name" value="Cobalamin-binding domain"/>
    <property type="match status" value="1"/>
</dbReference>
<dbReference type="SUPFAM" id="SSF46955">
    <property type="entry name" value="Putative DNA-binding domain"/>
    <property type="match status" value="1"/>
</dbReference>
<dbReference type="Gene3D" id="1.10.1240.10">
    <property type="entry name" value="Methionine synthase domain"/>
    <property type="match status" value="1"/>
</dbReference>
<dbReference type="Gene3D" id="1.10.1660.10">
    <property type="match status" value="1"/>
</dbReference>
<dbReference type="GO" id="GO:0046872">
    <property type="term" value="F:metal ion binding"/>
    <property type="evidence" value="ECO:0007669"/>
    <property type="project" value="InterPro"/>
</dbReference>
<dbReference type="RefSeq" id="WP_161015881.1">
    <property type="nucleotide sequence ID" value="NZ_WWCK01000006.1"/>
</dbReference>
<evidence type="ECO:0000259" key="1">
    <source>
        <dbReference type="PROSITE" id="PS50937"/>
    </source>
</evidence>
<feature type="domain" description="B12-binding" evidence="2">
    <location>
        <begin position="169"/>
        <end position="294"/>
    </location>
</feature>
<dbReference type="Proteomes" id="UP000450012">
    <property type="component" value="Unassembled WGS sequence"/>
</dbReference>
<dbReference type="EMBL" id="WWCK01000006">
    <property type="protein sequence ID" value="MYM69387.1"/>
    <property type="molecule type" value="Genomic_DNA"/>
</dbReference>
<sequence>MMTLMPIGDVERHTGIPQATQRMWERRYGFPRPLRDEFGHRVYPAHQIERLLKIRRLLGQGYRAGKLLSGGADLTELVEAARAPERPQHAAIQLLRQYRFDEFRNLLQQRLMALGLRRFIIDILAPLNAEVGDAWQQGWLPVRCEHAYGVQVSMLIHNALSTMHSASGRPRVMLATLHGEQHGLGNLMVEAVLATLAAPCVQMGTGLPMNEIIEAAREADADIVGLSFSSFSSRKQVTQMLHDIRTALPPTVTLWAGGGGVPGDLPQQNGVLLFRELERIESAVAEWRSHHNAEPLPFRQSGGRSN</sequence>
<comment type="caution">
    <text evidence="3">The sequence shown here is derived from an EMBL/GenBank/DDBJ whole genome shotgun (WGS) entry which is preliminary data.</text>
</comment>
<accession>A0A7X4GTG5</accession>
<dbReference type="InterPro" id="IPR006158">
    <property type="entry name" value="Cobalamin-bd"/>
</dbReference>
<feature type="domain" description="HTH merR-type" evidence="1">
    <location>
        <begin position="4"/>
        <end position="61"/>
    </location>
</feature>
<evidence type="ECO:0000313" key="3">
    <source>
        <dbReference type="EMBL" id="MYM69387.1"/>
    </source>
</evidence>
<protein>
    <submittedName>
        <fullName evidence="3">MerR family transcriptional regulator</fullName>
    </submittedName>
</protein>
<dbReference type="PROSITE" id="PS51332">
    <property type="entry name" value="B12_BINDING"/>
    <property type="match status" value="1"/>
</dbReference>